<dbReference type="OrthoDB" id="3277249at2"/>
<evidence type="ECO:0000256" key="1">
    <source>
        <dbReference type="SAM" id="Phobius"/>
    </source>
</evidence>
<feature type="transmembrane region" description="Helical" evidence="1">
    <location>
        <begin position="286"/>
        <end position="306"/>
    </location>
</feature>
<keyword evidence="3" id="KW-1185">Reference proteome</keyword>
<feature type="transmembrane region" description="Helical" evidence="1">
    <location>
        <begin position="208"/>
        <end position="228"/>
    </location>
</feature>
<gene>
    <name evidence="2" type="ORF">JP09_000305</name>
</gene>
<evidence type="ECO:0000313" key="2">
    <source>
        <dbReference type="EMBL" id="PPD59157.1"/>
    </source>
</evidence>
<keyword evidence="1" id="KW-1133">Transmembrane helix</keyword>
<keyword evidence="1" id="KW-0472">Membrane</keyword>
<sequence length="340" mass="37623">MTLAGIVLPQTDRSHEKLKKQIRYLAQAAVVVLVIIGIAVGGSYLGLKSNALQASVVPDILKAPLTILGDQPHYCDGTALVHQAAEDLISGNNPYSSANVITALEEFDKQFFTQRPYTNVTPLQIGEFAQSFPYPTPEQLDAFWQQARLTPEILPPEVESHLCYPAGSFLLMAPFLLLGINNIQVFILIFFLGAVVLGIWLIPNRGKLLFLLAMFLSLELWIAGIIQVDKRLIVLPFMLAGWLLIPKRPFIAMGLLGVAAATYQTSWFLIPFAAIYVYHSWGMKKAVIGFCFICFAFLLLNLPFIVTDPVLWLNSVLAPMINPLYPAGDWFGQPGANGYR</sequence>
<accession>A0A2P5PA52</accession>
<feature type="transmembrane region" description="Helical" evidence="1">
    <location>
        <begin position="175"/>
        <end position="201"/>
    </location>
</feature>
<feature type="transmembrane region" description="Helical" evidence="1">
    <location>
        <begin position="248"/>
        <end position="274"/>
    </location>
</feature>
<reference evidence="2 3" key="1">
    <citation type="journal article" date="2017" name="ISME J.">
        <title>Grape pomace compost harbors organohalide-respiring Dehalogenimonas species with novel reductive dehalogenase genes.</title>
        <authorList>
            <person name="Yang Y."/>
            <person name="Higgins S.A."/>
            <person name="Yan J."/>
            <person name="Simsir B."/>
            <person name="Chourey K."/>
            <person name="Iyer R."/>
            <person name="Hettich R.L."/>
            <person name="Baldwin B."/>
            <person name="Ogles D.M."/>
            <person name="Loffler F.E."/>
        </authorList>
    </citation>
    <scope>NUCLEOTIDE SEQUENCE [LARGE SCALE GENOMIC DNA]</scope>
    <source>
        <strain evidence="2 3">GP</strain>
    </source>
</reference>
<dbReference type="AlphaFoldDB" id="A0A2P5PA52"/>
<comment type="caution">
    <text evidence="2">The sequence shown here is derived from an EMBL/GenBank/DDBJ whole genome shotgun (WGS) entry which is preliminary data.</text>
</comment>
<keyword evidence="1" id="KW-0812">Transmembrane</keyword>
<evidence type="ECO:0008006" key="4">
    <source>
        <dbReference type="Google" id="ProtNLM"/>
    </source>
</evidence>
<proteinExistence type="predicted"/>
<evidence type="ECO:0000313" key="3">
    <source>
        <dbReference type="Proteomes" id="UP000235653"/>
    </source>
</evidence>
<protein>
    <recommendedName>
        <fullName evidence="4">DUF2029 domain-containing protein</fullName>
    </recommendedName>
</protein>
<dbReference type="EMBL" id="JQAN02000001">
    <property type="protein sequence ID" value="PPD59157.1"/>
    <property type="molecule type" value="Genomic_DNA"/>
</dbReference>
<feature type="transmembrane region" description="Helical" evidence="1">
    <location>
        <begin position="24"/>
        <end position="47"/>
    </location>
</feature>
<organism evidence="2 3">
    <name type="scientific">Dehalogenimonas etheniformans</name>
    <dbReference type="NCBI Taxonomy" id="1536648"/>
    <lineage>
        <taxon>Bacteria</taxon>
        <taxon>Bacillati</taxon>
        <taxon>Chloroflexota</taxon>
        <taxon>Dehalococcoidia</taxon>
        <taxon>Dehalococcoidales</taxon>
        <taxon>Dehalococcoidaceae</taxon>
        <taxon>Dehalogenimonas</taxon>
    </lineage>
</organism>
<name>A0A2P5PA52_9CHLR</name>
<dbReference type="Proteomes" id="UP000235653">
    <property type="component" value="Unassembled WGS sequence"/>
</dbReference>